<name>F4WS97_ACREC</name>
<proteinExistence type="predicted"/>
<dbReference type="InParanoid" id="F4WS97"/>
<evidence type="ECO:0000313" key="2">
    <source>
        <dbReference type="EMBL" id="EGI62933.1"/>
    </source>
</evidence>
<feature type="region of interest" description="Disordered" evidence="1">
    <location>
        <begin position="1"/>
        <end position="36"/>
    </location>
</feature>
<dbReference type="EMBL" id="GL888307">
    <property type="protein sequence ID" value="EGI62933.1"/>
    <property type="molecule type" value="Genomic_DNA"/>
</dbReference>
<keyword evidence="3" id="KW-1185">Reference proteome</keyword>
<feature type="region of interest" description="Disordered" evidence="1">
    <location>
        <begin position="67"/>
        <end position="95"/>
    </location>
</feature>
<reference evidence="2" key="1">
    <citation type="submission" date="2011-02" db="EMBL/GenBank/DDBJ databases">
        <title>The genome of the leaf-cutting ant Acromyrmex echinatior suggests key adaptations to social evolution and fungus farming.</title>
        <authorList>
            <person name="Nygaard S."/>
            <person name="Zhang G."/>
        </authorList>
    </citation>
    <scope>NUCLEOTIDE SEQUENCE</scope>
</reference>
<protein>
    <submittedName>
        <fullName evidence="2">Uncharacterized protein</fullName>
    </submittedName>
</protein>
<gene>
    <name evidence="2" type="ORF">G5I_08713</name>
</gene>
<dbReference type="AlphaFoldDB" id="F4WS97"/>
<organism evidence="3">
    <name type="scientific">Acromyrmex echinatior</name>
    <name type="common">Panamanian leafcutter ant</name>
    <name type="synonym">Acromyrmex octospinosus echinatior</name>
    <dbReference type="NCBI Taxonomy" id="103372"/>
    <lineage>
        <taxon>Eukaryota</taxon>
        <taxon>Metazoa</taxon>
        <taxon>Ecdysozoa</taxon>
        <taxon>Arthropoda</taxon>
        <taxon>Hexapoda</taxon>
        <taxon>Insecta</taxon>
        <taxon>Pterygota</taxon>
        <taxon>Neoptera</taxon>
        <taxon>Endopterygota</taxon>
        <taxon>Hymenoptera</taxon>
        <taxon>Apocrita</taxon>
        <taxon>Aculeata</taxon>
        <taxon>Formicoidea</taxon>
        <taxon>Formicidae</taxon>
        <taxon>Myrmicinae</taxon>
        <taxon>Acromyrmex</taxon>
    </lineage>
</organism>
<sequence>MEKERKGEKDGNEKQENGRGAEDFRGGSKNTENTPLFSSSTLYELARWGNCSYFTDLYHERCIAQESTARDDAPPADESGAPTAPRRAFLEVSEV</sequence>
<accession>F4WS97</accession>
<dbReference type="Proteomes" id="UP000007755">
    <property type="component" value="Unassembled WGS sequence"/>
</dbReference>
<evidence type="ECO:0000256" key="1">
    <source>
        <dbReference type="SAM" id="MobiDB-lite"/>
    </source>
</evidence>
<evidence type="ECO:0000313" key="3">
    <source>
        <dbReference type="Proteomes" id="UP000007755"/>
    </source>
</evidence>
<feature type="compositionally biased region" description="Basic and acidic residues" evidence="1">
    <location>
        <begin position="1"/>
        <end position="26"/>
    </location>
</feature>